<dbReference type="InterPro" id="IPR027417">
    <property type="entry name" value="P-loop_NTPase"/>
</dbReference>
<dbReference type="EMBL" id="CABITT030000006">
    <property type="protein sequence ID" value="VVB07832.1"/>
    <property type="molecule type" value="Genomic_DNA"/>
</dbReference>
<organism evidence="1 2">
    <name type="scientific">Arabis nemorensis</name>
    <dbReference type="NCBI Taxonomy" id="586526"/>
    <lineage>
        <taxon>Eukaryota</taxon>
        <taxon>Viridiplantae</taxon>
        <taxon>Streptophyta</taxon>
        <taxon>Embryophyta</taxon>
        <taxon>Tracheophyta</taxon>
        <taxon>Spermatophyta</taxon>
        <taxon>Magnoliopsida</taxon>
        <taxon>eudicotyledons</taxon>
        <taxon>Gunneridae</taxon>
        <taxon>Pentapetalae</taxon>
        <taxon>rosids</taxon>
        <taxon>malvids</taxon>
        <taxon>Brassicales</taxon>
        <taxon>Brassicaceae</taxon>
        <taxon>Arabideae</taxon>
        <taxon>Arabis</taxon>
    </lineage>
</organism>
<protein>
    <submittedName>
        <fullName evidence="1">Uncharacterized protein</fullName>
    </submittedName>
</protein>
<evidence type="ECO:0000313" key="1">
    <source>
        <dbReference type="EMBL" id="VVB07832.1"/>
    </source>
</evidence>
<name>A0A565C2I2_9BRAS</name>
<dbReference type="Proteomes" id="UP000489600">
    <property type="component" value="Unassembled WGS sequence"/>
</dbReference>
<keyword evidence="2" id="KW-1185">Reference proteome</keyword>
<proteinExistence type="predicted"/>
<accession>A0A565C2I2</accession>
<gene>
    <name evidence="1" type="ORF">ANE_LOCUS18276</name>
</gene>
<comment type="caution">
    <text evidence="1">The sequence shown here is derived from an EMBL/GenBank/DDBJ whole genome shotgun (WGS) entry which is preliminary data.</text>
</comment>
<sequence length="132" mass="14140">MVCKFQALSSIKDILVHHVILDPTSGSGFDTQTTRSNLSSIPFPLSESLNSSFNSSQFQAICAAIGTSNLSLVQGPPGAEETYTIVVLDEDAIIIDEADQAFNIDPSAVVRKPKIATNVAFLNACIWLHSLC</sequence>
<reference evidence="1" key="1">
    <citation type="submission" date="2019-07" db="EMBL/GenBank/DDBJ databases">
        <authorList>
            <person name="Dittberner H."/>
        </authorList>
    </citation>
    <scope>NUCLEOTIDE SEQUENCE [LARGE SCALE GENOMIC DNA]</scope>
</reference>
<evidence type="ECO:0000313" key="2">
    <source>
        <dbReference type="Proteomes" id="UP000489600"/>
    </source>
</evidence>
<dbReference type="AlphaFoldDB" id="A0A565C2I2"/>
<dbReference type="Gene3D" id="3.40.50.300">
    <property type="entry name" value="P-loop containing nucleotide triphosphate hydrolases"/>
    <property type="match status" value="1"/>
</dbReference>